<protein>
    <submittedName>
        <fullName evidence="1">Uncharacterized protein</fullName>
    </submittedName>
</protein>
<name>A0ABU2MMF1_9ACTN</name>
<evidence type="ECO:0000313" key="2">
    <source>
        <dbReference type="Proteomes" id="UP001183246"/>
    </source>
</evidence>
<evidence type="ECO:0000313" key="1">
    <source>
        <dbReference type="EMBL" id="MDT0342787.1"/>
    </source>
</evidence>
<accession>A0ABU2MMF1</accession>
<reference evidence="2" key="1">
    <citation type="submission" date="2023-07" db="EMBL/GenBank/DDBJ databases">
        <title>30 novel species of actinomycetes from the DSMZ collection.</title>
        <authorList>
            <person name="Nouioui I."/>
        </authorList>
    </citation>
    <scope>NUCLEOTIDE SEQUENCE [LARGE SCALE GENOMIC DNA]</scope>
    <source>
        <strain evidence="2">DSM 44938</strain>
    </source>
</reference>
<dbReference type="Proteomes" id="UP001183246">
    <property type="component" value="Unassembled WGS sequence"/>
</dbReference>
<proteinExistence type="predicted"/>
<dbReference type="EMBL" id="JAVREL010000004">
    <property type="protein sequence ID" value="MDT0342787.1"/>
    <property type="molecule type" value="Genomic_DNA"/>
</dbReference>
<sequence>MTRSAPAAPRRHWAEALRLLAGYDDPRAARIRERVASRLA</sequence>
<keyword evidence="2" id="KW-1185">Reference proteome</keyword>
<dbReference type="RefSeq" id="WP_311703925.1">
    <property type="nucleotide sequence ID" value="NZ_JAVREL010000004.1"/>
</dbReference>
<organism evidence="1 2">
    <name type="scientific">Streptomyces litchfieldiae</name>
    <dbReference type="NCBI Taxonomy" id="3075543"/>
    <lineage>
        <taxon>Bacteria</taxon>
        <taxon>Bacillati</taxon>
        <taxon>Actinomycetota</taxon>
        <taxon>Actinomycetes</taxon>
        <taxon>Kitasatosporales</taxon>
        <taxon>Streptomycetaceae</taxon>
        <taxon>Streptomyces</taxon>
    </lineage>
</organism>
<gene>
    <name evidence="1" type="ORF">RM590_09150</name>
</gene>
<comment type="caution">
    <text evidence="1">The sequence shown here is derived from an EMBL/GenBank/DDBJ whole genome shotgun (WGS) entry which is preliminary data.</text>
</comment>